<dbReference type="AlphaFoldDB" id="X0YCQ3"/>
<comment type="caution">
    <text evidence="2">The sequence shown here is derived from an EMBL/GenBank/DDBJ whole genome shotgun (WGS) entry which is preliminary data.</text>
</comment>
<sequence length="156" mass="18582">MALFFIYVFSFVQTKRESSAMLQAKKNALRNEIKWKCHSARMTFWRWVKINFWSLFGIQTDEDGYTLTEECKDKIIELENKGDSLADIFYKTLIRPKMTIIKEIFSSVYWLDKIFISSLIAFVLFLKYLFFKKKNGDNHIQQKNDKTEVGSKCKSR</sequence>
<organism evidence="2">
    <name type="scientific">marine sediment metagenome</name>
    <dbReference type="NCBI Taxonomy" id="412755"/>
    <lineage>
        <taxon>unclassified sequences</taxon>
        <taxon>metagenomes</taxon>
        <taxon>ecological metagenomes</taxon>
    </lineage>
</organism>
<gene>
    <name evidence="2" type="ORF">S01H4_18743</name>
</gene>
<evidence type="ECO:0000313" key="2">
    <source>
        <dbReference type="EMBL" id="GAG53644.1"/>
    </source>
</evidence>
<keyword evidence="1" id="KW-0472">Membrane</keyword>
<proteinExistence type="predicted"/>
<accession>X0YCQ3</accession>
<protein>
    <submittedName>
        <fullName evidence="2">Uncharacterized protein</fullName>
    </submittedName>
</protein>
<evidence type="ECO:0000256" key="1">
    <source>
        <dbReference type="SAM" id="Phobius"/>
    </source>
</evidence>
<reference evidence="2" key="1">
    <citation type="journal article" date="2014" name="Front. Microbiol.">
        <title>High frequency of phylogenetically diverse reductive dehalogenase-homologous genes in deep subseafloor sedimentary metagenomes.</title>
        <authorList>
            <person name="Kawai M."/>
            <person name="Futagami T."/>
            <person name="Toyoda A."/>
            <person name="Takaki Y."/>
            <person name="Nishi S."/>
            <person name="Hori S."/>
            <person name="Arai W."/>
            <person name="Tsubouchi T."/>
            <person name="Morono Y."/>
            <person name="Uchiyama I."/>
            <person name="Ito T."/>
            <person name="Fujiyama A."/>
            <person name="Inagaki F."/>
            <person name="Takami H."/>
        </authorList>
    </citation>
    <scope>NUCLEOTIDE SEQUENCE</scope>
    <source>
        <strain evidence="2">Expedition CK06-06</strain>
    </source>
</reference>
<dbReference type="EMBL" id="BART01008318">
    <property type="protein sequence ID" value="GAG53644.1"/>
    <property type="molecule type" value="Genomic_DNA"/>
</dbReference>
<keyword evidence="1" id="KW-0812">Transmembrane</keyword>
<feature type="transmembrane region" description="Helical" evidence="1">
    <location>
        <begin position="114"/>
        <end position="131"/>
    </location>
</feature>
<keyword evidence="1" id="KW-1133">Transmembrane helix</keyword>
<name>X0YCQ3_9ZZZZ</name>